<accession>D1PVP3</accession>
<dbReference type="AlphaFoldDB" id="D1PVP3"/>
<sequence>MKIKDFIKATCFTLMAVMTLVACSDNEEEAPKAEQASLVSFGFYAEDNPGILSKDYVATVPKFTEAATSYEIEIPMPAMVDKSALVARFTVSEGNKTLVDGVKQVSQSTKNNFTAPVDYIVSNSNGTQNLRYTVTITKASNMVWSEAPSIGTATLYSAPVLRINPKDNTPYVAFKVRADEANAEAANKMSVMRLADGAWAKVGALGFSNEVYGSEVDFVITSDGTPYVAYADKEAEMRGAVTAKKFNGSKWETVGDVGFSNTQATYLGLGVFGNELLVTQINSASKNSPFARRTLVVSNYKNGWSTDYLSLFGSGKQVGSSTLKYSGNKAYLYVLTRGDAKYSIFEYENSAWKAIVEDKLQANATHTFLKGANMDVAPDGSLYLINMDDADKNGEYYPRLQRYDAKTKTWETVGGNKLDFGFPYDRHNDVKIAVAPDGTPYVFYTDKNDQNYPKFVYMDAETKQWTKPVTIAKTKASELSAAFTSTGVAYVVFVDDDSKLHTFMYAEK</sequence>
<dbReference type="RefSeq" id="WP_007173142.1">
    <property type="nucleotide sequence ID" value="NZ_GG704780.1"/>
</dbReference>
<dbReference type="PROSITE" id="PS51257">
    <property type="entry name" value="PROKAR_LIPOPROTEIN"/>
    <property type="match status" value="1"/>
</dbReference>
<dbReference type="eggNOG" id="COG2247">
    <property type="taxonomic scope" value="Bacteria"/>
</dbReference>
<evidence type="ECO:0008006" key="3">
    <source>
        <dbReference type="Google" id="ProtNLM"/>
    </source>
</evidence>
<dbReference type="EMBL" id="ACKS01000039">
    <property type="protein sequence ID" value="EFA44613.1"/>
    <property type="molecule type" value="Genomic_DNA"/>
</dbReference>
<dbReference type="SUPFAM" id="SSF50965">
    <property type="entry name" value="Galactose oxidase, central domain"/>
    <property type="match status" value="1"/>
</dbReference>
<proteinExistence type="predicted"/>
<organism evidence="1 2">
    <name type="scientific">Hallella bergensis DSM 17361</name>
    <dbReference type="NCBI Taxonomy" id="585502"/>
    <lineage>
        <taxon>Bacteria</taxon>
        <taxon>Pseudomonadati</taxon>
        <taxon>Bacteroidota</taxon>
        <taxon>Bacteroidia</taxon>
        <taxon>Bacteroidales</taxon>
        <taxon>Prevotellaceae</taxon>
        <taxon>Hallella</taxon>
    </lineage>
</organism>
<dbReference type="HOGENOM" id="CLU_567351_0_0_10"/>
<protein>
    <recommendedName>
        <fullName evidence="3">DUF5018 domain-containing protein</fullName>
    </recommendedName>
</protein>
<keyword evidence="2" id="KW-1185">Reference proteome</keyword>
<name>D1PVP3_9BACT</name>
<comment type="caution">
    <text evidence="1">The sequence shown here is derived from an EMBL/GenBank/DDBJ whole genome shotgun (WGS) entry which is preliminary data.</text>
</comment>
<dbReference type="InterPro" id="IPR015915">
    <property type="entry name" value="Kelch-typ_b-propeller"/>
</dbReference>
<evidence type="ECO:0000313" key="1">
    <source>
        <dbReference type="EMBL" id="EFA44613.1"/>
    </source>
</evidence>
<dbReference type="OrthoDB" id="789014at2"/>
<gene>
    <name evidence="1" type="ORF">HMPREF0645_1028</name>
</gene>
<dbReference type="Gene3D" id="2.120.10.80">
    <property type="entry name" value="Kelch-type beta propeller"/>
    <property type="match status" value="1"/>
</dbReference>
<dbReference type="InterPro" id="IPR011043">
    <property type="entry name" value="Gal_Oxase/kelch_b-propeller"/>
</dbReference>
<dbReference type="Proteomes" id="UP000003160">
    <property type="component" value="Unassembled WGS sequence"/>
</dbReference>
<reference evidence="1 2" key="1">
    <citation type="submission" date="2009-10" db="EMBL/GenBank/DDBJ databases">
        <authorList>
            <person name="Qin X."/>
            <person name="Bachman B."/>
            <person name="Battles P."/>
            <person name="Bell A."/>
            <person name="Bess C."/>
            <person name="Bickham C."/>
            <person name="Chaboub L."/>
            <person name="Chen D."/>
            <person name="Coyle M."/>
            <person name="Deiros D.R."/>
            <person name="Dinh H."/>
            <person name="Forbes L."/>
            <person name="Fowler G."/>
            <person name="Francisco L."/>
            <person name="Fu Q."/>
            <person name="Gubbala S."/>
            <person name="Hale W."/>
            <person name="Han Y."/>
            <person name="Hemphill L."/>
            <person name="Highlander S.K."/>
            <person name="Hirani K."/>
            <person name="Hogues M."/>
            <person name="Jackson L."/>
            <person name="Jakkamsetti A."/>
            <person name="Javaid M."/>
            <person name="Jiang H."/>
            <person name="Korchina V."/>
            <person name="Kovar C."/>
            <person name="Lara F."/>
            <person name="Lee S."/>
            <person name="Mata R."/>
            <person name="Mathew T."/>
            <person name="Moen C."/>
            <person name="Morales K."/>
            <person name="Munidasa M."/>
            <person name="Nazareth L."/>
            <person name="Ngo R."/>
            <person name="Nguyen L."/>
            <person name="Okwuonu G."/>
            <person name="Ongeri F."/>
            <person name="Patil S."/>
            <person name="Petrosino J."/>
            <person name="Pham C."/>
            <person name="Pham P."/>
            <person name="Pu L.-L."/>
            <person name="Puazo M."/>
            <person name="Raj R."/>
            <person name="Reid J."/>
            <person name="Rouhana J."/>
            <person name="Saada N."/>
            <person name="Shang Y."/>
            <person name="Simmons D."/>
            <person name="Thornton R."/>
            <person name="Warren J."/>
            <person name="Weissenberger G."/>
            <person name="Zhang J."/>
            <person name="Zhang L."/>
            <person name="Zhou C."/>
            <person name="Zhu D."/>
            <person name="Muzny D."/>
            <person name="Worley K."/>
            <person name="Gibbs R."/>
        </authorList>
    </citation>
    <scope>NUCLEOTIDE SEQUENCE [LARGE SCALE GENOMIC DNA]</scope>
    <source>
        <strain evidence="1 2">DSM 17361</strain>
    </source>
</reference>
<evidence type="ECO:0000313" key="2">
    <source>
        <dbReference type="Proteomes" id="UP000003160"/>
    </source>
</evidence>
<dbReference type="Gene3D" id="2.60.40.2340">
    <property type="match status" value="1"/>
</dbReference>